<feature type="domain" description="DUF4440" evidence="1">
    <location>
        <begin position="55"/>
        <end position="159"/>
    </location>
</feature>
<dbReference type="RefSeq" id="WP_263341059.1">
    <property type="nucleotide sequence ID" value="NZ_JAGSYH010000006.1"/>
</dbReference>
<organism evidence="2 3">
    <name type="scientific">Acidicapsa dinghuensis</name>
    <dbReference type="NCBI Taxonomy" id="2218256"/>
    <lineage>
        <taxon>Bacteria</taxon>
        <taxon>Pseudomonadati</taxon>
        <taxon>Acidobacteriota</taxon>
        <taxon>Terriglobia</taxon>
        <taxon>Terriglobales</taxon>
        <taxon>Acidobacteriaceae</taxon>
        <taxon>Acidicapsa</taxon>
    </lineage>
</organism>
<evidence type="ECO:0000313" key="3">
    <source>
        <dbReference type="Proteomes" id="UP001596091"/>
    </source>
</evidence>
<dbReference type="InterPro" id="IPR032710">
    <property type="entry name" value="NTF2-like_dom_sf"/>
</dbReference>
<reference evidence="3" key="1">
    <citation type="journal article" date="2019" name="Int. J. Syst. Evol. Microbiol.">
        <title>The Global Catalogue of Microorganisms (GCM) 10K type strain sequencing project: providing services to taxonomists for standard genome sequencing and annotation.</title>
        <authorList>
            <consortium name="The Broad Institute Genomics Platform"/>
            <consortium name="The Broad Institute Genome Sequencing Center for Infectious Disease"/>
            <person name="Wu L."/>
            <person name="Ma J."/>
        </authorList>
    </citation>
    <scope>NUCLEOTIDE SEQUENCE [LARGE SCALE GENOMIC DNA]</scope>
    <source>
        <strain evidence="3">JCM 4087</strain>
    </source>
</reference>
<dbReference type="Gene3D" id="3.10.450.50">
    <property type="match status" value="1"/>
</dbReference>
<evidence type="ECO:0000313" key="2">
    <source>
        <dbReference type="EMBL" id="MFC5864030.1"/>
    </source>
</evidence>
<dbReference type="EMBL" id="JBHSPH010000008">
    <property type="protein sequence ID" value="MFC5864030.1"/>
    <property type="molecule type" value="Genomic_DNA"/>
</dbReference>
<name>A0ABW1EJ64_9BACT</name>
<sequence length="170" mass="18824">MPRLERTLPKLSIPVSILSAAVMLFWLWTANAKVVRAEGSNTVEPHTEAAVIADDKRWDKAEESGDTAFIDALLLPEYRSISSDGSTHDKAAIIANARRNVNSPERAAAIEKWRTAHPQLINVKITGDTAILTFSLDKPAVPKPVMSCDVFVYRDGRWRALYSQHTEAGK</sequence>
<comment type="caution">
    <text evidence="2">The sequence shown here is derived from an EMBL/GenBank/DDBJ whole genome shotgun (WGS) entry which is preliminary data.</text>
</comment>
<keyword evidence="3" id="KW-1185">Reference proteome</keyword>
<accession>A0ABW1EJ64</accession>
<gene>
    <name evidence="2" type="ORF">ACFPT7_17120</name>
</gene>
<dbReference type="Pfam" id="PF14534">
    <property type="entry name" value="DUF4440"/>
    <property type="match status" value="1"/>
</dbReference>
<proteinExistence type="predicted"/>
<dbReference type="InterPro" id="IPR027843">
    <property type="entry name" value="DUF4440"/>
</dbReference>
<dbReference type="SUPFAM" id="SSF54427">
    <property type="entry name" value="NTF2-like"/>
    <property type="match status" value="1"/>
</dbReference>
<protein>
    <submittedName>
        <fullName evidence="2">Nuclear transport factor 2 family protein</fullName>
    </submittedName>
</protein>
<evidence type="ECO:0000259" key="1">
    <source>
        <dbReference type="Pfam" id="PF14534"/>
    </source>
</evidence>
<dbReference type="Proteomes" id="UP001596091">
    <property type="component" value="Unassembled WGS sequence"/>
</dbReference>